<evidence type="ECO:0000313" key="1">
    <source>
        <dbReference type="EMBL" id="EEF63436.1"/>
    </source>
</evidence>
<dbReference type="Proteomes" id="UP000003688">
    <property type="component" value="Unassembled WGS sequence"/>
</dbReference>
<comment type="caution">
    <text evidence="1">The sequence shown here is derived from an EMBL/GenBank/DDBJ whole genome shotgun (WGS) entry which is preliminary data.</text>
</comment>
<protein>
    <submittedName>
        <fullName evidence="1">Uncharacterized protein</fullName>
    </submittedName>
</protein>
<evidence type="ECO:0000313" key="2">
    <source>
        <dbReference type="Proteomes" id="UP000003688"/>
    </source>
</evidence>
<gene>
    <name evidence="1" type="ORF">Cflav_PD6071</name>
</gene>
<sequence>MSKWPKPLIFQGEASWRWIAATPITTSSPTREGVFFVTRLKTNADWARVESLEVPKGGKILRDEIIRLQRFVAGRPDLDDLRRVVVWLVVWNDPKSYDFVTYRMKSEGGG</sequence>
<proteinExistence type="predicted"/>
<dbReference type="STRING" id="320771.Cflav_PD6071"/>
<accession>B9XA95</accession>
<dbReference type="EMBL" id="ABOX02000001">
    <property type="protein sequence ID" value="EEF63436.1"/>
    <property type="molecule type" value="Genomic_DNA"/>
</dbReference>
<keyword evidence="2" id="KW-1185">Reference proteome</keyword>
<organism evidence="1 2">
    <name type="scientific">Pedosphaera parvula (strain Ellin514)</name>
    <dbReference type="NCBI Taxonomy" id="320771"/>
    <lineage>
        <taxon>Bacteria</taxon>
        <taxon>Pseudomonadati</taxon>
        <taxon>Verrucomicrobiota</taxon>
        <taxon>Pedosphaerae</taxon>
        <taxon>Pedosphaerales</taxon>
        <taxon>Pedosphaeraceae</taxon>
        <taxon>Pedosphaera</taxon>
    </lineage>
</organism>
<reference evidence="1 2" key="1">
    <citation type="journal article" date="2011" name="J. Bacteriol.">
        <title>Genome sequence of 'Pedosphaera parvula' Ellin514, an aerobic Verrucomicrobial isolate from pasture soil.</title>
        <authorList>
            <person name="Kant R."/>
            <person name="van Passel M.W."/>
            <person name="Sangwan P."/>
            <person name="Palva A."/>
            <person name="Lucas S."/>
            <person name="Copeland A."/>
            <person name="Lapidus A."/>
            <person name="Glavina Del Rio T."/>
            <person name="Dalin E."/>
            <person name="Tice H."/>
            <person name="Bruce D."/>
            <person name="Goodwin L."/>
            <person name="Pitluck S."/>
            <person name="Chertkov O."/>
            <person name="Larimer F.W."/>
            <person name="Land M.L."/>
            <person name="Hauser L."/>
            <person name="Brettin T.S."/>
            <person name="Detter J.C."/>
            <person name="Han S."/>
            <person name="de Vos W.M."/>
            <person name="Janssen P.H."/>
            <person name="Smidt H."/>
        </authorList>
    </citation>
    <scope>NUCLEOTIDE SEQUENCE [LARGE SCALE GENOMIC DNA]</scope>
    <source>
        <strain evidence="1 2">Ellin514</strain>
    </source>
</reference>
<dbReference type="AlphaFoldDB" id="B9XA95"/>
<dbReference type="RefSeq" id="WP_007412743.1">
    <property type="nucleotide sequence ID" value="NZ_ABOX02000001.1"/>
</dbReference>
<name>B9XA95_PEDPL</name>